<keyword evidence="3" id="KW-1185">Reference proteome</keyword>
<feature type="transmembrane region" description="Helical" evidence="1">
    <location>
        <begin position="224"/>
        <end position="244"/>
    </location>
</feature>
<evidence type="ECO:0008006" key="4">
    <source>
        <dbReference type="Google" id="ProtNLM"/>
    </source>
</evidence>
<feature type="transmembrane region" description="Helical" evidence="1">
    <location>
        <begin position="196"/>
        <end position="218"/>
    </location>
</feature>
<dbReference type="Proteomes" id="UP000236755">
    <property type="component" value="Unassembled WGS sequence"/>
</dbReference>
<protein>
    <recommendedName>
        <fullName evidence="4">DUF4013 domain-containing protein</fullName>
    </recommendedName>
</protein>
<proteinExistence type="predicted"/>
<evidence type="ECO:0000256" key="1">
    <source>
        <dbReference type="SAM" id="Phobius"/>
    </source>
</evidence>
<evidence type="ECO:0000313" key="3">
    <source>
        <dbReference type="Proteomes" id="UP000236755"/>
    </source>
</evidence>
<dbReference type="AlphaFoldDB" id="A0A1H3WV69"/>
<keyword evidence="1" id="KW-1133">Transmembrane helix</keyword>
<gene>
    <name evidence="2" type="ORF">SAMN04488065_1106</name>
</gene>
<dbReference type="InterPro" id="IPR025098">
    <property type="entry name" value="DUF4013"/>
</dbReference>
<keyword evidence="1" id="KW-0472">Membrane</keyword>
<accession>A0A1H3WV69</accession>
<organism evidence="2 3">
    <name type="scientific">Haloplanus vescus</name>
    <dbReference type="NCBI Taxonomy" id="555874"/>
    <lineage>
        <taxon>Archaea</taxon>
        <taxon>Methanobacteriati</taxon>
        <taxon>Methanobacteriota</taxon>
        <taxon>Stenosarchaea group</taxon>
        <taxon>Halobacteria</taxon>
        <taxon>Halobacteriales</taxon>
        <taxon>Haloferacaceae</taxon>
        <taxon>Haloplanus</taxon>
    </lineage>
</organism>
<reference evidence="2 3" key="1">
    <citation type="submission" date="2016-10" db="EMBL/GenBank/DDBJ databases">
        <authorList>
            <person name="de Groot N.N."/>
        </authorList>
    </citation>
    <scope>NUCLEOTIDE SEQUENCE [LARGE SCALE GENOMIC DNA]</scope>
    <source>
        <strain evidence="2 3">CGMCC 1.8712</strain>
    </source>
</reference>
<sequence length="272" mass="27913">MSARVYIQSRGHPSADVTPAIDTLARWPLDTEDWPRTVLVGALLVATLPFVVPGVLLAGYAVRVLRVDVGDDPLPRFTDIRALAETGVRATGIVAAYHLPAVALVAIGTRGAASASVFLQWETLVRFGPSAVGRLPGLAALAGAVGVGLLGAALLPLCGYVSTVAVTAYADTDTLADAFALGRIRRRVFSAATLRAWLLASLAVLGSGVGAFLVATAATPIPGVGRIATAAVRFYGLVVGLAVWTVTRPTRECDGASASDMEVGENAATPST</sequence>
<evidence type="ECO:0000313" key="2">
    <source>
        <dbReference type="EMBL" id="SDZ90078.1"/>
    </source>
</evidence>
<keyword evidence="1" id="KW-0812">Transmembrane</keyword>
<feature type="transmembrane region" description="Helical" evidence="1">
    <location>
        <begin position="38"/>
        <end position="62"/>
    </location>
</feature>
<dbReference type="Pfam" id="PF13197">
    <property type="entry name" value="DUF4013"/>
    <property type="match status" value="1"/>
</dbReference>
<name>A0A1H3WV69_9EURY</name>
<dbReference type="EMBL" id="FNQT01000001">
    <property type="protein sequence ID" value="SDZ90078.1"/>
    <property type="molecule type" value="Genomic_DNA"/>
</dbReference>